<dbReference type="EMBL" id="JACJVN010000097">
    <property type="protein sequence ID" value="MBB6679634.1"/>
    <property type="molecule type" value="Genomic_DNA"/>
</dbReference>
<dbReference type="Gene3D" id="3.40.50.620">
    <property type="entry name" value="HUPs"/>
    <property type="match status" value="1"/>
</dbReference>
<dbReference type="InterPro" id="IPR051599">
    <property type="entry name" value="Cell_Envelope_Assoc"/>
</dbReference>
<evidence type="ECO:0000313" key="4">
    <source>
        <dbReference type="EMBL" id="MBB6679634.1"/>
    </source>
</evidence>
<keyword evidence="2" id="KW-0812">Transmembrane</keyword>
<dbReference type="AlphaFoldDB" id="A0A841TEC2"/>
<dbReference type="PANTHER" id="PTHR30336:SF20">
    <property type="entry name" value="DUF218 DOMAIN-CONTAINING PROTEIN"/>
    <property type="match status" value="1"/>
</dbReference>
<gene>
    <name evidence="4" type="ORF">H4Q31_20330</name>
</gene>
<dbReference type="PANTHER" id="PTHR30336">
    <property type="entry name" value="INNER MEMBRANE PROTEIN, PROBABLE PERMEASE"/>
    <property type="match status" value="1"/>
</dbReference>
<accession>A0A841TEC2</accession>
<organism evidence="4 5">
    <name type="scientific">Cohnella lubricantis</name>
    <dbReference type="NCBI Taxonomy" id="2163172"/>
    <lineage>
        <taxon>Bacteria</taxon>
        <taxon>Bacillati</taxon>
        <taxon>Bacillota</taxon>
        <taxon>Bacilli</taxon>
        <taxon>Bacillales</taxon>
        <taxon>Paenibacillaceae</taxon>
        <taxon>Cohnella</taxon>
    </lineage>
</organism>
<proteinExistence type="predicted"/>
<keyword evidence="2" id="KW-1133">Transmembrane helix</keyword>
<dbReference type="Proteomes" id="UP000574133">
    <property type="component" value="Unassembled WGS sequence"/>
</dbReference>
<feature type="domain" description="DUF218" evidence="3">
    <location>
        <begin position="76"/>
        <end position="216"/>
    </location>
</feature>
<sequence>MERSAASHDKTTLPSGTSLRARQRRSKRPLSKRLLRLALYCLVAGFIALIVWCAALFMIIVRFEGQPGSVLPKGNDVGIVLGASLWSDRPSPGLLERLDYALSLYEEGVFERFLVSGGLDDNGATITEAEGMRRYLTAQGVPDADIVLEPKEHSTLENLKFSQAIMSENGWHTAVIVTHQYHGSRAANIAKALRYDPVQVSVTDSRVLHLTYNRTREVLAYTKWLADKWLLHAA</sequence>
<dbReference type="Pfam" id="PF02698">
    <property type="entry name" value="DUF218"/>
    <property type="match status" value="1"/>
</dbReference>
<reference evidence="4 5" key="1">
    <citation type="submission" date="2020-08" db="EMBL/GenBank/DDBJ databases">
        <title>Cohnella phylogeny.</title>
        <authorList>
            <person name="Dunlap C."/>
        </authorList>
    </citation>
    <scope>NUCLEOTIDE SEQUENCE [LARGE SCALE GENOMIC DNA]</scope>
    <source>
        <strain evidence="4 5">DSM 103658</strain>
    </source>
</reference>
<dbReference type="GO" id="GO:0005886">
    <property type="term" value="C:plasma membrane"/>
    <property type="evidence" value="ECO:0007669"/>
    <property type="project" value="TreeGrafter"/>
</dbReference>
<evidence type="ECO:0000313" key="5">
    <source>
        <dbReference type="Proteomes" id="UP000574133"/>
    </source>
</evidence>
<evidence type="ECO:0000256" key="2">
    <source>
        <dbReference type="SAM" id="Phobius"/>
    </source>
</evidence>
<comment type="caution">
    <text evidence="4">The sequence shown here is derived from an EMBL/GenBank/DDBJ whole genome shotgun (WGS) entry which is preliminary data.</text>
</comment>
<protein>
    <submittedName>
        <fullName evidence="4">YdcF family protein</fullName>
    </submittedName>
</protein>
<dbReference type="InterPro" id="IPR014729">
    <property type="entry name" value="Rossmann-like_a/b/a_fold"/>
</dbReference>
<keyword evidence="5" id="KW-1185">Reference proteome</keyword>
<evidence type="ECO:0000256" key="1">
    <source>
        <dbReference type="SAM" id="MobiDB-lite"/>
    </source>
</evidence>
<feature type="compositionally biased region" description="Basic and acidic residues" evidence="1">
    <location>
        <begin position="1"/>
        <end position="11"/>
    </location>
</feature>
<feature type="transmembrane region" description="Helical" evidence="2">
    <location>
        <begin position="34"/>
        <end position="61"/>
    </location>
</feature>
<dbReference type="InterPro" id="IPR003848">
    <property type="entry name" value="DUF218"/>
</dbReference>
<feature type="region of interest" description="Disordered" evidence="1">
    <location>
        <begin position="1"/>
        <end position="25"/>
    </location>
</feature>
<name>A0A841TEC2_9BACL</name>
<evidence type="ECO:0000259" key="3">
    <source>
        <dbReference type="Pfam" id="PF02698"/>
    </source>
</evidence>
<dbReference type="CDD" id="cd06259">
    <property type="entry name" value="YdcF-like"/>
    <property type="match status" value="1"/>
</dbReference>
<keyword evidence="2" id="KW-0472">Membrane</keyword>